<dbReference type="PANTHER" id="PTHR48063">
    <property type="entry name" value="LRR RECEPTOR-LIKE KINASE"/>
    <property type="match status" value="1"/>
</dbReference>
<evidence type="ECO:0000313" key="15">
    <source>
        <dbReference type="Proteomes" id="UP001443914"/>
    </source>
</evidence>
<evidence type="ECO:0000256" key="2">
    <source>
        <dbReference type="ARBA" id="ARBA00009592"/>
    </source>
</evidence>
<feature type="transmembrane region" description="Helical" evidence="12">
    <location>
        <begin position="983"/>
        <end position="1008"/>
    </location>
</feature>
<proteinExistence type="inferred from homology"/>
<name>A0AAW1GKV0_SAPOF</name>
<organism evidence="14 15">
    <name type="scientific">Saponaria officinalis</name>
    <name type="common">Common soapwort</name>
    <name type="synonym">Lychnis saponaria</name>
    <dbReference type="NCBI Taxonomy" id="3572"/>
    <lineage>
        <taxon>Eukaryota</taxon>
        <taxon>Viridiplantae</taxon>
        <taxon>Streptophyta</taxon>
        <taxon>Embryophyta</taxon>
        <taxon>Tracheophyta</taxon>
        <taxon>Spermatophyta</taxon>
        <taxon>Magnoliopsida</taxon>
        <taxon>eudicotyledons</taxon>
        <taxon>Gunneridae</taxon>
        <taxon>Pentapetalae</taxon>
        <taxon>Caryophyllales</taxon>
        <taxon>Caryophyllaceae</taxon>
        <taxon>Caryophylleae</taxon>
        <taxon>Saponaria</taxon>
    </lineage>
</organism>
<dbReference type="InterPro" id="IPR032675">
    <property type="entry name" value="LRR_dom_sf"/>
</dbReference>
<dbReference type="InterPro" id="IPR013210">
    <property type="entry name" value="LRR_N_plant-typ"/>
</dbReference>
<keyword evidence="10" id="KW-0675">Receptor</keyword>
<dbReference type="FunFam" id="3.80.10.10:FF:000213">
    <property type="entry name" value="Tyrosine-sulfated glycopeptide receptor 1"/>
    <property type="match status" value="1"/>
</dbReference>
<keyword evidence="8 12" id="KW-1133">Transmembrane helix</keyword>
<dbReference type="InterPro" id="IPR003591">
    <property type="entry name" value="Leu-rich_rpt_typical-subtyp"/>
</dbReference>
<accession>A0AAW1GKV0</accession>
<keyword evidence="11" id="KW-0325">Glycoprotein</keyword>
<dbReference type="PANTHER" id="PTHR48063:SF101">
    <property type="entry name" value="LRR RECEPTOR-LIKE SERINE_THREONINE-PROTEIN KINASE FLS2"/>
    <property type="match status" value="1"/>
</dbReference>
<evidence type="ECO:0000256" key="4">
    <source>
        <dbReference type="ARBA" id="ARBA00022614"/>
    </source>
</evidence>
<evidence type="ECO:0000256" key="9">
    <source>
        <dbReference type="ARBA" id="ARBA00023136"/>
    </source>
</evidence>
<dbReference type="PROSITE" id="PS51450">
    <property type="entry name" value="LRR"/>
    <property type="match status" value="1"/>
</dbReference>
<feature type="domain" description="Leucine-rich repeat-containing N-terminal plant-type" evidence="13">
    <location>
        <begin position="50"/>
        <end position="88"/>
    </location>
</feature>
<evidence type="ECO:0000256" key="5">
    <source>
        <dbReference type="ARBA" id="ARBA00022692"/>
    </source>
</evidence>
<dbReference type="GO" id="GO:0005886">
    <property type="term" value="C:plasma membrane"/>
    <property type="evidence" value="ECO:0007669"/>
    <property type="project" value="UniProtKB-SubCell"/>
</dbReference>
<dbReference type="SMART" id="SM00369">
    <property type="entry name" value="LRR_TYP"/>
    <property type="match status" value="7"/>
</dbReference>
<gene>
    <name evidence="14" type="ORF">RND81_14G104800</name>
</gene>
<dbReference type="SUPFAM" id="SSF52058">
    <property type="entry name" value="L domain-like"/>
    <property type="match status" value="1"/>
</dbReference>
<sequence>MPASKMNSRISTKFSDHQLVTLLVSVWLTCTTCRAMSGIRNKDMKVQCLDNERHALLGFKHGIQVDHCGLLSFWGDSPDCCQWDCIRCENNTGHVIMLRLPGFTAADRCLEGTLSVSITELKYLKYLDLSCNNFLGQTIPKFIGSLSNLEHLNLSNAFGGVIPHEIGNLSRLSSLDLNCLDMNDCLMSVTSTWRLSRLKLLRYVNLGSVDLSLVPNWVSIINSLPLLEVLRMDFCRLSPKLPSSFSYVNSSNTLCVISLSMNDLEGTSIFRWLHNLSRIESSLEYLDLSSNKLSEGIPSFFWNIISLSHLDLSVTGLRGRIPNDIGKMHRLSFLSLDENVLSGRIPSEIWGLENLSYLSIPGNQLEGPISNTISNLKQLTVLDLSRNKLYFSKHALKSLGELCMLQTLVLNDINLTYDFSQVVESLSSCAGKSLVSLGLSNNQIYGSIPNTISSFTSLEVLHVYDNQLNGTVSDGIGKLSKLEDLDLSDNYLNGVVSHNHLSNLSRLSLWDFNYNQELVLNLSTSWTPPFQLRILGLRSCKIGPNFPKWVVTQKNITDLDISNAGIHDTIPKSFWSSSTSSLQSLNMSNNMIYGVLPDLSITFQPSVSIDMSSNNLSGSIPSFLGSNVSDLNLKNNKLSRGLYRFLCPKTEMDLMFLDLSNNLFSDTLPDCWSNIPSLTILKLQNNNISGNLSPSIAVMYSLQSLHLRNNSLHGEIPMSWMNSMSLSVLDLAYNSLTGYIPPMFGQAFQNLNVLSLRSNKFSMGIPSSVCQLPCLQILDLSDNRFSGTLPNCLYNLSAMADTSNFTQACASLYDRSLNWFSDDIALFMWKRKERNFPDTLGLLKGIDVSNNKLHGRIPDGISNLTGLVFLNLSQNNLGGAIPSGIGQLTSLEFLDLSQNRLSGEIPTSLASIDYLEILDLSKNNLSGKIPLGTQLQGFDASAYMGNPGLCGAPLRKCPGDEATSALQNVDNVAPQNEHENGDIFLGLCISVALGLITGFWGVCGTLVLKRSWRLALFRFYDDVSARVHAIVVVNIPSSFRRFLS</sequence>
<dbReference type="Pfam" id="PF13855">
    <property type="entry name" value="LRR_8"/>
    <property type="match status" value="1"/>
</dbReference>
<keyword evidence="6" id="KW-0732">Signal</keyword>
<dbReference type="SUPFAM" id="SSF52047">
    <property type="entry name" value="RNI-like"/>
    <property type="match status" value="2"/>
</dbReference>
<keyword evidence="7" id="KW-0677">Repeat</keyword>
<dbReference type="EMBL" id="JBDFQZ010000014">
    <property type="protein sequence ID" value="KAK9665327.1"/>
    <property type="molecule type" value="Genomic_DNA"/>
</dbReference>
<protein>
    <recommendedName>
        <fullName evidence="13">Leucine-rich repeat-containing N-terminal plant-type domain-containing protein</fullName>
    </recommendedName>
</protein>
<keyword evidence="4" id="KW-0433">Leucine-rich repeat</keyword>
<dbReference type="InterPro" id="IPR046956">
    <property type="entry name" value="RLP23-like"/>
</dbReference>
<dbReference type="Proteomes" id="UP001443914">
    <property type="component" value="Unassembled WGS sequence"/>
</dbReference>
<dbReference type="SMART" id="SM00365">
    <property type="entry name" value="LRR_SD22"/>
    <property type="match status" value="6"/>
</dbReference>
<evidence type="ECO:0000256" key="12">
    <source>
        <dbReference type="SAM" id="Phobius"/>
    </source>
</evidence>
<keyword evidence="5 12" id="KW-0812">Transmembrane</keyword>
<keyword evidence="3" id="KW-1003">Cell membrane</keyword>
<evidence type="ECO:0000256" key="11">
    <source>
        <dbReference type="ARBA" id="ARBA00023180"/>
    </source>
</evidence>
<comment type="caution">
    <text evidence="14">The sequence shown here is derived from an EMBL/GenBank/DDBJ whole genome shotgun (WGS) entry which is preliminary data.</text>
</comment>
<evidence type="ECO:0000256" key="7">
    <source>
        <dbReference type="ARBA" id="ARBA00022737"/>
    </source>
</evidence>
<dbReference type="InterPro" id="IPR001611">
    <property type="entry name" value="Leu-rich_rpt"/>
</dbReference>
<dbReference type="PRINTS" id="PR00019">
    <property type="entry name" value="LEURICHRPT"/>
</dbReference>
<evidence type="ECO:0000256" key="3">
    <source>
        <dbReference type="ARBA" id="ARBA00022475"/>
    </source>
</evidence>
<evidence type="ECO:0000256" key="1">
    <source>
        <dbReference type="ARBA" id="ARBA00004251"/>
    </source>
</evidence>
<keyword evidence="9 12" id="KW-0472">Membrane</keyword>
<reference evidence="14" key="1">
    <citation type="submission" date="2024-03" db="EMBL/GenBank/DDBJ databases">
        <title>WGS assembly of Saponaria officinalis var. Norfolk2.</title>
        <authorList>
            <person name="Jenkins J."/>
            <person name="Shu S."/>
            <person name="Grimwood J."/>
            <person name="Barry K."/>
            <person name="Goodstein D."/>
            <person name="Schmutz J."/>
            <person name="Leebens-Mack J."/>
            <person name="Osbourn A."/>
        </authorList>
    </citation>
    <scope>NUCLEOTIDE SEQUENCE [LARGE SCALE GENOMIC DNA]</scope>
    <source>
        <strain evidence="14">JIC</strain>
    </source>
</reference>
<evidence type="ECO:0000259" key="13">
    <source>
        <dbReference type="Pfam" id="PF08263"/>
    </source>
</evidence>
<comment type="subcellular location">
    <subcellularLocation>
        <location evidence="1">Cell membrane</location>
        <topology evidence="1">Single-pass type I membrane protein</topology>
    </subcellularLocation>
</comment>
<evidence type="ECO:0000256" key="6">
    <source>
        <dbReference type="ARBA" id="ARBA00022729"/>
    </source>
</evidence>
<dbReference type="Gene3D" id="3.80.10.10">
    <property type="entry name" value="Ribonuclease Inhibitor"/>
    <property type="match status" value="5"/>
</dbReference>
<keyword evidence="15" id="KW-1185">Reference proteome</keyword>
<evidence type="ECO:0000313" key="14">
    <source>
        <dbReference type="EMBL" id="KAK9665327.1"/>
    </source>
</evidence>
<evidence type="ECO:0000256" key="10">
    <source>
        <dbReference type="ARBA" id="ARBA00023170"/>
    </source>
</evidence>
<dbReference type="Pfam" id="PF08263">
    <property type="entry name" value="LRRNT_2"/>
    <property type="match status" value="1"/>
</dbReference>
<dbReference type="FunFam" id="3.80.10.10:FF:000041">
    <property type="entry name" value="LRR receptor-like serine/threonine-protein kinase ERECTA"/>
    <property type="match status" value="2"/>
</dbReference>
<comment type="similarity">
    <text evidence="2">Belongs to the RLP family.</text>
</comment>
<evidence type="ECO:0000256" key="8">
    <source>
        <dbReference type="ARBA" id="ARBA00022989"/>
    </source>
</evidence>
<dbReference type="AlphaFoldDB" id="A0AAW1GKV0"/>
<dbReference type="Pfam" id="PF00560">
    <property type="entry name" value="LRR_1"/>
    <property type="match status" value="11"/>
</dbReference>